<dbReference type="EMBL" id="JAKOGI010001460">
    <property type="protein sequence ID" value="KAJ8425503.1"/>
    <property type="molecule type" value="Genomic_DNA"/>
</dbReference>
<proteinExistence type="predicted"/>
<feature type="compositionally biased region" description="Gly residues" evidence="2">
    <location>
        <begin position="176"/>
        <end position="189"/>
    </location>
</feature>
<feature type="compositionally biased region" description="Acidic residues" evidence="2">
    <location>
        <begin position="192"/>
        <end position="211"/>
    </location>
</feature>
<feature type="compositionally biased region" description="Basic and acidic residues" evidence="2">
    <location>
        <begin position="1"/>
        <end position="13"/>
    </location>
</feature>
<keyword evidence="1" id="KW-0175">Coiled coil</keyword>
<comment type="caution">
    <text evidence="3">The sequence shown here is derived from an EMBL/GenBank/DDBJ whole genome shotgun (WGS) entry which is preliminary data.</text>
</comment>
<protein>
    <submittedName>
        <fullName evidence="3">Uncharacterized protein</fullName>
    </submittedName>
</protein>
<dbReference type="Pfam" id="PF03004">
    <property type="entry name" value="Transposase_24"/>
    <property type="match status" value="1"/>
</dbReference>
<keyword evidence="4" id="KW-1185">Reference proteome</keyword>
<evidence type="ECO:0000256" key="2">
    <source>
        <dbReference type="SAM" id="MobiDB-lite"/>
    </source>
</evidence>
<gene>
    <name evidence="3" type="ORF">Cgig2_015877</name>
</gene>
<sequence>MRKRAEELKREPTIDESFACTHSRKKDQSLVDEKSKEAYEKYKKRLSEIQSSTQGEGSTSQIIPLPQLSIGIQMNIWKEVVGLTKKSKIYEFGMEGSCASTTSPPTSTKVSIELLEKEKQLKKKLKKRLNRVEKQLDHTTKQLDQTTKQLSETTELVKTLMQQMNFTIPISTNVGVGNGGNGSNSGFHGGNDEEEEEEEEEDDDDGDDDDDNHEHQENEDADENDG</sequence>
<reference evidence="3" key="1">
    <citation type="submission" date="2022-04" db="EMBL/GenBank/DDBJ databases">
        <title>Carnegiea gigantea Genome sequencing and assembly v2.</title>
        <authorList>
            <person name="Copetti D."/>
            <person name="Sanderson M.J."/>
            <person name="Burquez A."/>
            <person name="Wojciechowski M.F."/>
        </authorList>
    </citation>
    <scope>NUCLEOTIDE SEQUENCE</scope>
    <source>
        <strain evidence="3">SGP5-SGP5p</strain>
        <tissue evidence="3">Aerial part</tissue>
    </source>
</reference>
<organism evidence="3 4">
    <name type="scientific">Carnegiea gigantea</name>
    <dbReference type="NCBI Taxonomy" id="171969"/>
    <lineage>
        <taxon>Eukaryota</taxon>
        <taxon>Viridiplantae</taxon>
        <taxon>Streptophyta</taxon>
        <taxon>Embryophyta</taxon>
        <taxon>Tracheophyta</taxon>
        <taxon>Spermatophyta</taxon>
        <taxon>Magnoliopsida</taxon>
        <taxon>eudicotyledons</taxon>
        <taxon>Gunneridae</taxon>
        <taxon>Pentapetalae</taxon>
        <taxon>Caryophyllales</taxon>
        <taxon>Cactineae</taxon>
        <taxon>Cactaceae</taxon>
        <taxon>Cactoideae</taxon>
        <taxon>Echinocereeae</taxon>
        <taxon>Carnegiea</taxon>
    </lineage>
</organism>
<evidence type="ECO:0000313" key="3">
    <source>
        <dbReference type="EMBL" id="KAJ8425503.1"/>
    </source>
</evidence>
<feature type="region of interest" description="Disordered" evidence="2">
    <location>
        <begin position="174"/>
        <end position="226"/>
    </location>
</feature>
<dbReference type="AlphaFoldDB" id="A0A9Q1GSV0"/>
<dbReference type="InterPro" id="IPR004252">
    <property type="entry name" value="Probable_transposase_24"/>
</dbReference>
<evidence type="ECO:0000256" key="1">
    <source>
        <dbReference type="SAM" id="Coils"/>
    </source>
</evidence>
<feature type="coiled-coil region" evidence="1">
    <location>
        <begin position="112"/>
        <end position="163"/>
    </location>
</feature>
<accession>A0A9Q1GSV0</accession>
<evidence type="ECO:0000313" key="4">
    <source>
        <dbReference type="Proteomes" id="UP001153076"/>
    </source>
</evidence>
<dbReference type="Proteomes" id="UP001153076">
    <property type="component" value="Unassembled WGS sequence"/>
</dbReference>
<name>A0A9Q1GSV0_9CARY</name>
<feature type="region of interest" description="Disordered" evidence="2">
    <location>
        <begin position="1"/>
        <end position="32"/>
    </location>
</feature>